<dbReference type="RefSeq" id="WP_133287417.1">
    <property type="nucleotide sequence ID" value="NZ_SMSJ01000004.1"/>
</dbReference>
<comment type="caution">
    <text evidence="2">The sequence shown here is derived from an EMBL/GenBank/DDBJ whole genome shotgun (WGS) entry which is preliminary data.</text>
</comment>
<accession>A0A4R5QKK9</accession>
<dbReference type="Proteomes" id="UP000295096">
    <property type="component" value="Unassembled WGS sequence"/>
</dbReference>
<evidence type="ECO:0000256" key="1">
    <source>
        <dbReference type="SAM" id="MobiDB-lite"/>
    </source>
</evidence>
<evidence type="ECO:0000313" key="2">
    <source>
        <dbReference type="EMBL" id="TDH63623.1"/>
    </source>
</evidence>
<reference evidence="2 3" key="1">
    <citation type="journal article" date="2016" name="J. Microbiol.">
        <title>Dankookia rubra gen. nov., sp. nov., an alphaproteobacterium isolated from sediment of a shallow stream.</title>
        <authorList>
            <person name="Kim W.H."/>
            <person name="Kim D.H."/>
            <person name="Kang K."/>
            <person name="Ahn T.Y."/>
        </authorList>
    </citation>
    <scope>NUCLEOTIDE SEQUENCE [LARGE SCALE GENOMIC DNA]</scope>
    <source>
        <strain evidence="2 3">JCM30602</strain>
    </source>
</reference>
<feature type="compositionally biased region" description="Low complexity" evidence="1">
    <location>
        <begin position="12"/>
        <end position="28"/>
    </location>
</feature>
<proteinExistence type="predicted"/>
<sequence>MAGEADPPRAPAAPRGDPARAGRAGAAVAEEDAEARGIARALRHAMITEARRLGPMPTALVNAANLHNPVARRRFLLRLREANPAIFHASDRTSGGKVRIEAVWFDIAAGPPIRPGIAAMLWRSPARHRRVVTSWGVGMAFSHHAQERAVRRLGAVTLQQQSEVLHTAWRYFGGCLNALGHGDRAEADWADLLGRSYLVPCFAVAGGRRGLAVIDWESFVLPRIVTVLDADLLRPEQEALFRRFLADGRCPPLTDVEAPEREAD</sequence>
<name>A0A4R5QKK9_9PROT</name>
<keyword evidence="3" id="KW-1185">Reference proteome</keyword>
<gene>
    <name evidence="2" type="ORF">E2C06_04645</name>
</gene>
<dbReference type="AlphaFoldDB" id="A0A4R5QKK9"/>
<protein>
    <submittedName>
        <fullName evidence="2">Uncharacterized protein</fullName>
    </submittedName>
</protein>
<evidence type="ECO:0000313" key="3">
    <source>
        <dbReference type="Proteomes" id="UP000295096"/>
    </source>
</evidence>
<feature type="region of interest" description="Disordered" evidence="1">
    <location>
        <begin position="1"/>
        <end position="28"/>
    </location>
</feature>
<organism evidence="2 3">
    <name type="scientific">Dankookia rubra</name>
    <dbReference type="NCBI Taxonomy" id="1442381"/>
    <lineage>
        <taxon>Bacteria</taxon>
        <taxon>Pseudomonadati</taxon>
        <taxon>Pseudomonadota</taxon>
        <taxon>Alphaproteobacteria</taxon>
        <taxon>Acetobacterales</taxon>
        <taxon>Roseomonadaceae</taxon>
        <taxon>Dankookia</taxon>
    </lineage>
</organism>
<dbReference type="EMBL" id="SMSJ01000004">
    <property type="protein sequence ID" value="TDH63623.1"/>
    <property type="molecule type" value="Genomic_DNA"/>
</dbReference>